<accession>A0A1M5JQV3</accession>
<evidence type="ECO:0000313" key="2">
    <source>
        <dbReference type="Proteomes" id="UP000184041"/>
    </source>
</evidence>
<protein>
    <submittedName>
        <fullName evidence="1">Uncharacterized protein</fullName>
    </submittedName>
</protein>
<evidence type="ECO:0000313" key="1">
    <source>
        <dbReference type="EMBL" id="SHG42931.1"/>
    </source>
</evidence>
<keyword evidence="2" id="KW-1185">Reference proteome</keyword>
<reference evidence="1 2" key="1">
    <citation type="submission" date="2016-11" db="EMBL/GenBank/DDBJ databases">
        <authorList>
            <person name="Jaros S."/>
            <person name="Januszkiewicz K."/>
            <person name="Wedrychowicz H."/>
        </authorList>
    </citation>
    <scope>NUCLEOTIDE SEQUENCE [LARGE SCALE GENOMIC DNA]</scope>
    <source>
        <strain evidence="1 2">DSM 21986</strain>
    </source>
</reference>
<dbReference type="OrthoDB" id="1525323at2"/>
<dbReference type="Proteomes" id="UP000184041">
    <property type="component" value="Unassembled WGS sequence"/>
</dbReference>
<organism evidence="1 2">
    <name type="scientific">Fodinibius roseus</name>
    <dbReference type="NCBI Taxonomy" id="1194090"/>
    <lineage>
        <taxon>Bacteria</taxon>
        <taxon>Pseudomonadati</taxon>
        <taxon>Balneolota</taxon>
        <taxon>Balneolia</taxon>
        <taxon>Balneolales</taxon>
        <taxon>Balneolaceae</taxon>
        <taxon>Fodinibius</taxon>
    </lineage>
</organism>
<proteinExistence type="predicted"/>
<name>A0A1M5JQV3_9BACT</name>
<dbReference type="AlphaFoldDB" id="A0A1M5JQV3"/>
<sequence length="88" mass="10112">MKAIETRLKTYYKTGNYKGFYKTRESKMKLSGGPCTQLIFSNGYKEIIASGQFNEEALEKIFDKIDHYFASSSIRYQSSKERSFAASP</sequence>
<gene>
    <name evidence="1" type="ORF">SAMN05443144_12818</name>
</gene>
<dbReference type="RefSeq" id="WP_073067931.1">
    <property type="nucleotide sequence ID" value="NZ_FQUS01000028.1"/>
</dbReference>
<dbReference type="EMBL" id="FQUS01000028">
    <property type="protein sequence ID" value="SHG42931.1"/>
    <property type="molecule type" value="Genomic_DNA"/>
</dbReference>